<feature type="region of interest" description="Disordered" evidence="1">
    <location>
        <begin position="314"/>
        <end position="334"/>
    </location>
</feature>
<name>A0AAV1CPU6_OLDCO</name>
<feature type="compositionally biased region" description="Polar residues" evidence="1">
    <location>
        <begin position="316"/>
        <end position="327"/>
    </location>
</feature>
<dbReference type="PANTHER" id="PTHR33781:SF4">
    <property type="entry name" value="PROTEIN PHYTOCHROME KINASE SUBSTRATE 1"/>
    <property type="match status" value="1"/>
</dbReference>
<feature type="compositionally biased region" description="Polar residues" evidence="1">
    <location>
        <begin position="402"/>
        <end position="419"/>
    </location>
</feature>
<dbReference type="InterPro" id="IPR039615">
    <property type="entry name" value="PKS"/>
</dbReference>
<evidence type="ECO:0000313" key="2">
    <source>
        <dbReference type="EMBL" id="CAI9096617.1"/>
    </source>
</evidence>
<keyword evidence="3" id="KW-1185">Reference proteome</keyword>
<evidence type="ECO:0000313" key="3">
    <source>
        <dbReference type="Proteomes" id="UP001161247"/>
    </source>
</evidence>
<feature type="region of interest" description="Disordered" evidence="1">
    <location>
        <begin position="402"/>
        <end position="426"/>
    </location>
</feature>
<dbReference type="PANTHER" id="PTHR33781">
    <property type="entry name" value="PROTEIN PHYTOCHROME KINASE SUBSTRATE 1-RELATED"/>
    <property type="match status" value="1"/>
</dbReference>
<dbReference type="AlphaFoldDB" id="A0AAV1CPU6"/>
<evidence type="ECO:0000256" key="1">
    <source>
        <dbReference type="SAM" id="MobiDB-lite"/>
    </source>
</evidence>
<reference evidence="2" key="1">
    <citation type="submission" date="2023-03" db="EMBL/GenBank/DDBJ databases">
        <authorList>
            <person name="Julca I."/>
        </authorList>
    </citation>
    <scope>NUCLEOTIDE SEQUENCE</scope>
</reference>
<organism evidence="2 3">
    <name type="scientific">Oldenlandia corymbosa var. corymbosa</name>
    <dbReference type="NCBI Taxonomy" id="529605"/>
    <lineage>
        <taxon>Eukaryota</taxon>
        <taxon>Viridiplantae</taxon>
        <taxon>Streptophyta</taxon>
        <taxon>Embryophyta</taxon>
        <taxon>Tracheophyta</taxon>
        <taxon>Spermatophyta</taxon>
        <taxon>Magnoliopsida</taxon>
        <taxon>eudicotyledons</taxon>
        <taxon>Gunneridae</taxon>
        <taxon>Pentapetalae</taxon>
        <taxon>asterids</taxon>
        <taxon>lamiids</taxon>
        <taxon>Gentianales</taxon>
        <taxon>Rubiaceae</taxon>
        <taxon>Rubioideae</taxon>
        <taxon>Spermacoceae</taxon>
        <taxon>Hedyotis-Oldenlandia complex</taxon>
        <taxon>Oldenlandia</taxon>
    </lineage>
</organism>
<dbReference type="EMBL" id="OX459119">
    <property type="protein sequence ID" value="CAI9096617.1"/>
    <property type="molecule type" value="Genomic_DNA"/>
</dbReference>
<feature type="region of interest" description="Disordered" evidence="1">
    <location>
        <begin position="92"/>
        <end position="148"/>
    </location>
</feature>
<proteinExistence type="predicted"/>
<accession>A0AAV1CPU6</accession>
<dbReference type="GO" id="GO:0009638">
    <property type="term" value="P:phototropism"/>
    <property type="evidence" value="ECO:0007669"/>
    <property type="project" value="InterPro"/>
</dbReference>
<gene>
    <name evidence="2" type="ORF">OLC1_LOCUS7328</name>
</gene>
<feature type="region of interest" description="Disordered" evidence="1">
    <location>
        <begin position="194"/>
        <end position="228"/>
    </location>
</feature>
<protein>
    <submittedName>
        <fullName evidence="2">OLC1v1032808C1</fullName>
    </submittedName>
</protein>
<dbReference type="Proteomes" id="UP001161247">
    <property type="component" value="Chromosome 2"/>
</dbReference>
<feature type="compositionally biased region" description="Polar residues" evidence="1">
    <location>
        <begin position="137"/>
        <end position="148"/>
    </location>
</feature>
<sequence length="500" mass="55482">MAMLTIDAASETTIKKALPFRHSSNLRDASFSSYLDDGEETFMRKLGADSAKLRNKSLISPTPFEHIHVVGKKSEDNEIDIFSADKYFNEGVDVDDGDDDQSPRIASKSSSAKFNRKMVLPPKLDPPKQQQHHIRSATPSIRSESSWNSQNALLHNSHRNQQGQKTEKPNNRRSFLASFGCNCSCGDKASVDIDDPIVENSPRRSPSVRAAQDKPNRSSNKPVDLVSLTDSQSNASSWIRGELKIGLSSSEEHFRFPVFDSNAKTGDHHMLEMQSKKEEDDSTRKSMEVFGSPIERAGKKSLNMLTWDAIVKPKINNPNEGSQNSRGLYNDDADSDASSDLFEIESFATNPSQYLTRQGSDGMSSAFTQTCYAPSEASIEWSVVTASAADFSAMSDIEETRISTNSRGYGQGISQNDPRSSSDRELPARRRTGILSGCYSQKAVNVAGNAYRASEKTSPVRHQKAEFLMPMTRVHAGNEPARFEKRNGHFGYDSRLLYKH</sequence>